<organism evidence="3 4">
    <name type="scientific">Kribbella sancticallisti</name>
    <dbReference type="NCBI Taxonomy" id="460087"/>
    <lineage>
        <taxon>Bacteria</taxon>
        <taxon>Bacillati</taxon>
        <taxon>Actinomycetota</taxon>
        <taxon>Actinomycetes</taxon>
        <taxon>Propionibacteriales</taxon>
        <taxon>Kribbellaceae</taxon>
        <taxon>Kribbella</taxon>
    </lineage>
</organism>
<proteinExistence type="predicted"/>
<keyword evidence="2" id="KW-1133">Transmembrane helix</keyword>
<evidence type="ECO:0000256" key="2">
    <source>
        <dbReference type="SAM" id="Phobius"/>
    </source>
</evidence>
<keyword evidence="1" id="KW-0175">Coiled coil</keyword>
<evidence type="ECO:0000256" key="1">
    <source>
        <dbReference type="SAM" id="Coils"/>
    </source>
</evidence>
<comment type="caution">
    <text evidence="3">The sequence shown here is derived from an EMBL/GenBank/DDBJ whole genome shotgun (WGS) entry which is preliminary data.</text>
</comment>
<sequence>MTDWYTENRQNRQLEELRDEMSQAMYEASNLRSRLSQVQGGLESRLGRLATAFDAFVELSDIRYELIGFADAAELRRHAGQVLSALASGEQPPAPVRQVPGYWLAPALTALRALADDAIAPTAVATGAGVGEAPGAADPAGAGDALGEAMKLDERRTAVFLCLALASLGRRNQVQVDWLETAFGSIATDWTVTRVQRALWTTGARGGFGVEGQNLSVDRLQAQVTGSSTNWLEAVESRATPVATTGPNFVEITPFAKAQARLRRIRAAVETITGDTAVLEPDRDLAYAAGEPDPDSTSALLRTLISEGSDPERAPLARVAELRAKITDTAEKDNGSIEDPAGTIEDLLKADLRGADEPHLAATALRVVAGGVLANAEELAKTASSPSPHQVTSEIDWQQITLTADGPDQQSMTTASANISSSAPSLSVNDLAGPLTYAGVGALVGIGLGLLHWFWILVGLASVVFGLYQYWRARTRAAQAKAEATARIATLRENATAAAAELATYQSQHANRTATITTDLDQLRKHLAA</sequence>
<protein>
    <submittedName>
        <fullName evidence="3">Uncharacterized protein</fullName>
    </submittedName>
</protein>
<reference evidence="3 4" key="1">
    <citation type="journal article" date="2019" name="Int. J. Syst. Evol. Microbiol.">
        <title>The Global Catalogue of Microorganisms (GCM) 10K type strain sequencing project: providing services to taxonomists for standard genome sequencing and annotation.</title>
        <authorList>
            <consortium name="The Broad Institute Genomics Platform"/>
            <consortium name="The Broad Institute Genome Sequencing Center for Infectious Disease"/>
            <person name="Wu L."/>
            <person name="Ma J."/>
        </authorList>
    </citation>
    <scope>NUCLEOTIDE SEQUENCE [LARGE SCALE GENOMIC DNA]</scope>
    <source>
        <strain evidence="3 4">JCM 14969</strain>
    </source>
</reference>
<dbReference type="RefSeq" id="WP_344219572.1">
    <property type="nucleotide sequence ID" value="NZ_BAAAOS010000045.1"/>
</dbReference>
<name>A0ABN2E6X0_9ACTN</name>
<keyword evidence="4" id="KW-1185">Reference proteome</keyword>
<accession>A0ABN2E6X0</accession>
<evidence type="ECO:0000313" key="4">
    <source>
        <dbReference type="Proteomes" id="UP001500393"/>
    </source>
</evidence>
<keyword evidence="2" id="KW-0472">Membrane</keyword>
<gene>
    <name evidence="3" type="ORF">GCM10009789_58750</name>
</gene>
<dbReference type="Proteomes" id="UP001500393">
    <property type="component" value="Unassembled WGS sequence"/>
</dbReference>
<keyword evidence="2" id="KW-0812">Transmembrane</keyword>
<feature type="transmembrane region" description="Helical" evidence="2">
    <location>
        <begin position="435"/>
        <end position="468"/>
    </location>
</feature>
<feature type="coiled-coil region" evidence="1">
    <location>
        <begin position="7"/>
        <end position="34"/>
    </location>
</feature>
<feature type="coiled-coil region" evidence="1">
    <location>
        <begin position="474"/>
        <end position="508"/>
    </location>
</feature>
<evidence type="ECO:0000313" key="3">
    <source>
        <dbReference type="EMBL" id="GAA1597000.1"/>
    </source>
</evidence>
<dbReference type="EMBL" id="BAAAOS010000045">
    <property type="protein sequence ID" value="GAA1597000.1"/>
    <property type="molecule type" value="Genomic_DNA"/>
</dbReference>